<dbReference type="SUPFAM" id="SSF56801">
    <property type="entry name" value="Acetyl-CoA synthetase-like"/>
    <property type="match status" value="1"/>
</dbReference>
<dbReference type="EMBL" id="JAANBB010000002">
    <property type="protein sequence ID" value="KAF7557974.1"/>
    <property type="molecule type" value="Genomic_DNA"/>
</dbReference>
<dbReference type="PANTHER" id="PTHR43845">
    <property type="entry name" value="BLR5969 PROTEIN"/>
    <property type="match status" value="1"/>
</dbReference>
<dbReference type="Proteomes" id="UP000722485">
    <property type="component" value="Unassembled WGS sequence"/>
</dbReference>
<gene>
    <name evidence="1" type="ORF">G7Z17_g265</name>
</gene>
<reference evidence="1" key="1">
    <citation type="submission" date="2020-03" db="EMBL/GenBank/DDBJ databases">
        <title>Draft Genome Sequence of Cylindrodendrum hubeiense.</title>
        <authorList>
            <person name="Buettner E."/>
            <person name="Kellner H."/>
        </authorList>
    </citation>
    <scope>NUCLEOTIDE SEQUENCE</scope>
    <source>
        <strain evidence="1">IHI 201604</strain>
    </source>
</reference>
<dbReference type="InterPro" id="IPR042099">
    <property type="entry name" value="ANL_N_sf"/>
</dbReference>
<dbReference type="AlphaFoldDB" id="A0A9P5HH87"/>
<comment type="caution">
    <text evidence="1">The sequence shown here is derived from an EMBL/GenBank/DDBJ whole genome shotgun (WGS) entry which is preliminary data.</text>
</comment>
<keyword evidence="2" id="KW-1185">Reference proteome</keyword>
<evidence type="ECO:0000313" key="2">
    <source>
        <dbReference type="Proteomes" id="UP000722485"/>
    </source>
</evidence>
<protein>
    <submittedName>
        <fullName evidence="1">Uncharacterized protein</fullName>
    </submittedName>
</protein>
<sequence length="441" mass="49267">MILESGHSLVDVLAIAKIHPFYVSDVQYPPDAHAIRATRDKAAKNPAESDLRAQPLLRKKDLVYASVTGGGFGSKPLFFATDVHENRRHRANFGRFIQSMGIIKHGDWVLTMHTSGELYRSLDLILEILENAGASVLGAGHLMSSSDVVRLLVDYHVSILCGDSSQIAQTMHYISTLTQEERSKLHITQIIYTSETLTPAQRAHIGVVLGPVKICSIMGSAEAGPYAISNPDLTGKNTSAGYEDFVYDTRDTVFEILPPSFSEEGSNPELVEEGEQGIIAQTSLARLRNPLVRYITGDIGSLHPLPEEAKGLIPENDWPHLRVLRLQGRDRRFSFDFDGEYIEFHNLTTLLNNAELGVLQWQVILDKIEGSAESSLEVRLLCSPRDGKLISEEAVTDRIRTFFHAYSGNEHRFRLVYLRNLNGFQRSSTGRKVIKFIDHFN</sequence>
<organism evidence="1 2">
    <name type="scientific">Cylindrodendrum hubeiense</name>
    <dbReference type="NCBI Taxonomy" id="595255"/>
    <lineage>
        <taxon>Eukaryota</taxon>
        <taxon>Fungi</taxon>
        <taxon>Dikarya</taxon>
        <taxon>Ascomycota</taxon>
        <taxon>Pezizomycotina</taxon>
        <taxon>Sordariomycetes</taxon>
        <taxon>Hypocreomycetidae</taxon>
        <taxon>Hypocreales</taxon>
        <taxon>Nectriaceae</taxon>
        <taxon>Cylindrodendrum</taxon>
    </lineage>
</organism>
<proteinExistence type="predicted"/>
<name>A0A9P5HH87_9HYPO</name>
<evidence type="ECO:0000313" key="1">
    <source>
        <dbReference type="EMBL" id="KAF7557974.1"/>
    </source>
</evidence>
<accession>A0A9P5HH87</accession>
<dbReference type="Gene3D" id="3.40.50.12780">
    <property type="entry name" value="N-terminal domain of ligase-like"/>
    <property type="match status" value="1"/>
</dbReference>
<dbReference type="PANTHER" id="PTHR43845:SF1">
    <property type="entry name" value="BLR5969 PROTEIN"/>
    <property type="match status" value="1"/>
</dbReference>
<dbReference type="OrthoDB" id="10047078at2759"/>